<dbReference type="GO" id="GO:0003700">
    <property type="term" value="F:DNA-binding transcription factor activity"/>
    <property type="evidence" value="ECO:0007669"/>
    <property type="project" value="InterPro"/>
</dbReference>
<evidence type="ECO:0000256" key="3">
    <source>
        <dbReference type="ARBA" id="ARBA00023163"/>
    </source>
</evidence>
<dbReference type="EMBL" id="UOFF01000170">
    <property type="protein sequence ID" value="VAW56059.1"/>
    <property type="molecule type" value="Genomic_DNA"/>
</dbReference>
<keyword evidence="2" id="KW-0238">DNA-binding</keyword>
<dbReference type="SMART" id="SM00418">
    <property type="entry name" value="HTH_ARSR"/>
    <property type="match status" value="1"/>
</dbReference>
<evidence type="ECO:0000256" key="1">
    <source>
        <dbReference type="ARBA" id="ARBA00023015"/>
    </source>
</evidence>
<dbReference type="InterPro" id="IPR036388">
    <property type="entry name" value="WH-like_DNA-bd_sf"/>
</dbReference>
<dbReference type="InterPro" id="IPR051081">
    <property type="entry name" value="HTH_MetalResp_TranReg"/>
</dbReference>
<proteinExistence type="predicted"/>
<dbReference type="PRINTS" id="PR00778">
    <property type="entry name" value="HTHARSR"/>
</dbReference>
<dbReference type="InterPro" id="IPR001845">
    <property type="entry name" value="HTH_ArsR_DNA-bd_dom"/>
</dbReference>
<reference evidence="5" key="1">
    <citation type="submission" date="2018-06" db="EMBL/GenBank/DDBJ databases">
        <authorList>
            <person name="Zhirakovskaya E."/>
        </authorList>
    </citation>
    <scope>NUCLEOTIDE SEQUENCE</scope>
</reference>
<dbReference type="PANTHER" id="PTHR33154">
    <property type="entry name" value="TRANSCRIPTIONAL REGULATOR, ARSR FAMILY"/>
    <property type="match status" value="1"/>
</dbReference>
<name>A0A3B0X3E5_9ZZZZ</name>
<dbReference type="InterPro" id="IPR011991">
    <property type="entry name" value="ArsR-like_HTH"/>
</dbReference>
<dbReference type="PROSITE" id="PS50987">
    <property type="entry name" value="HTH_ARSR_2"/>
    <property type="match status" value="1"/>
</dbReference>
<dbReference type="InterPro" id="IPR036390">
    <property type="entry name" value="WH_DNA-bd_sf"/>
</dbReference>
<dbReference type="CDD" id="cd00090">
    <property type="entry name" value="HTH_ARSR"/>
    <property type="match status" value="1"/>
</dbReference>
<keyword evidence="1" id="KW-0805">Transcription regulation</keyword>
<evidence type="ECO:0000259" key="4">
    <source>
        <dbReference type="PROSITE" id="PS50987"/>
    </source>
</evidence>
<dbReference type="PANTHER" id="PTHR33154:SF18">
    <property type="entry name" value="ARSENICAL RESISTANCE OPERON REPRESSOR"/>
    <property type="match status" value="1"/>
</dbReference>
<gene>
    <name evidence="5" type="ORF">MNBD_GAMMA07-2518</name>
</gene>
<evidence type="ECO:0000256" key="2">
    <source>
        <dbReference type="ARBA" id="ARBA00023125"/>
    </source>
</evidence>
<accession>A0A3B0X3E5</accession>
<dbReference type="NCBIfam" id="NF033788">
    <property type="entry name" value="HTH_metalloreg"/>
    <property type="match status" value="1"/>
</dbReference>
<protein>
    <recommendedName>
        <fullName evidence="4">HTH arsR-type domain-containing protein</fullName>
    </recommendedName>
</protein>
<dbReference type="Gene3D" id="1.10.10.10">
    <property type="entry name" value="Winged helix-like DNA-binding domain superfamily/Winged helix DNA-binding domain"/>
    <property type="match status" value="1"/>
</dbReference>
<dbReference type="SUPFAM" id="SSF46785">
    <property type="entry name" value="Winged helix' DNA-binding domain"/>
    <property type="match status" value="1"/>
</dbReference>
<keyword evidence="3" id="KW-0804">Transcription</keyword>
<dbReference type="AlphaFoldDB" id="A0A3B0X3E5"/>
<feature type="domain" description="HTH arsR-type" evidence="4">
    <location>
        <begin position="1"/>
        <end position="98"/>
    </location>
</feature>
<sequence length="133" mass="15411">MHSLTINPESLFQALSDTTRLRIIRLLTTTEQEICLCELVDALLEPQYNLSRHLKVLRQTGFLTSQKEGRWVYHRLTTEPDYLQQLYSMVRSLPDTEGVYRTDLENFNKRIALREAGRCRVGILSNELKAGAE</sequence>
<organism evidence="5">
    <name type="scientific">hydrothermal vent metagenome</name>
    <dbReference type="NCBI Taxonomy" id="652676"/>
    <lineage>
        <taxon>unclassified sequences</taxon>
        <taxon>metagenomes</taxon>
        <taxon>ecological metagenomes</taxon>
    </lineage>
</organism>
<dbReference type="GO" id="GO:0003677">
    <property type="term" value="F:DNA binding"/>
    <property type="evidence" value="ECO:0007669"/>
    <property type="project" value="UniProtKB-KW"/>
</dbReference>
<evidence type="ECO:0000313" key="5">
    <source>
        <dbReference type="EMBL" id="VAW56059.1"/>
    </source>
</evidence>
<dbReference type="Pfam" id="PF01022">
    <property type="entry name" value="HTH_5"/>
    <property type="match status" value="1"/>
</dbReference>